<name>A0ABV8XNP2_9DEIO</name>
<evidence type="ECO:0000313" key="4">
    <source>
        <dbReference type="Proteomes" id="UP001595998"/>
    </source>
</evidence>
<evidence type="ECO:0000313" key="3">
    <source>
        <dbReference type="EMBL" id="MFC4427201.1"/>
    </source>
</evidence>
<keyword evidence="1" id="KW-0732">Signal</keyword>
<dbReference type="InterPro" id="IPR003646">
    <property type="entry name" value="SH3-like_bac-type"/>
</dbReference>
<organism evidence="3 4">
    <name type="scientific">Deinococcus navajonensis</name>
    <dbReference type="NCBI Taxonomy" id="309884"/>
    <lineage>
        <taxon>Bacteria</taxon>
        <taxon>Thermotogati</taxon>
        <taxon>Deinococcota</taxon>
        <taxon>Deinococci</taxon>
        <taxon>Deinococcales</taxon>
        <taxon>Deinococcaceae</taxon>
        <taxon>Deinococcus</taxon>
    </lineage>
</organism>
<dbReference type="SMART" id="SM00894">
    <property type="entry name" value="Excalibur"/>
    <property type="match status" value="1"/>
</dbReference>
<protein>
    <submittedName>
        <fullName evidence="3">Excalibur calcium-binding domain-containing protein</fullName>
    </submittedName>
</protein>
<dbReference type="Gene3D" id="2.30.30.40">
    <property type="entry name" value="SH3 Domains"/>
    <property type="match status" value="1"/>
</dbReference>
<proteinExistence type="predicted"/>
<gene>
    <name evidence="3" type="ORF">ACFOZ9_13370</name>
</gene>
<dbReference type="Pfam" id="PF05901">
    <property type="entry name" value="Excalibur"/>
    <property type="match status" value="1"/>
</dbReference>
<evidence type="ECO:0000259" key="2">
    <source>
        <dbReference type="SMART" id="SM00894"/>
    </source>
</evidence>
<accession>A0ABV8XNP2</accession>
<dbReference type="RefSeq" id="WP_380040450.1">
    <property type="nucleotide sequence ID" value="NZ_JBHSEH010000018.1"/>
</dbReference>
<dbReference type="Pfam" id="PF08239">
    <property type="entry name" value="SH3_3"/>
    <property type="match status" value="1"/>
</dbReference>
<dbReference type="InterPro" id="IPR008613">
    <property type="entry name" value="Excalibur_Ca-bd_domain"/>
</dbReference>
<comment type="caution">
    <text evidence="3">The sequence shown here is derived from an EMBL/GenBank/DDBJ whole genome shotgun (WGS) entry which is preliminary data.</text>
</comment>
<keyword evidence="4" id="KW-1185">Reference proteome</keyword>
<feature type="domain" description="Excalibur calcium-binding" evidence="2">
    <location>
        <begin position="96"/>
        <end position="132"/>
    </location>
</feature>
<sequence length="132" mass="13585">MPRLLMLMTLTLLSIAEAATAITTSNVTLPRAASVSSAALTVVPRGTQLTMACAGGWCRTTYRGQSGYVSKAYIKALTPTTSILAPALPAQRAPVVYANCSAARAAGAAPIMAGQPGYAPKLDRDRDGVACE</sequence>
<reference evidence="4" key="1">
    <citation type="journal article" date="2019" name="Int. J. Syst. Evol. Microbiol.">
        <title>The Global Catalogue of Microorganisms (GCM) 10K type strain sequencing project: providing services to taxonomists for standard genome sequencing and annotation.</title>
        <authorList>
            <consortium name="The Broad Institute Genomics Platform"/>
            <consortium name="The Broad Institute Genome Sequencing Center for Infectious Disease"/>
            <person name="Wu L."/>
            <person name="Ma J."/>
        </authorList>
    </citation>
    <scope>NUCLEOTIDE SEQUENCE [LARGE SCALE GENOMIC DNA]</scope>
    <source>
        <strain evidence="4">CCUG 56029</strain>
    </source>
</reference>
<feature type="signal peptide" evidence="1">
    <location>
        <begin position="1"/>
        <end position="21"/>
    </location>
</feature>
<feature type="chain" id="PRO_5046399008" evidence="1">
    <location>
        <begin position="22"/>
        <end position="132"/>
    </location>
</feature>
<dbReference type="Proteomes" id="UP001595998">
    <property type="component" value="Unassembled WGS sequence"/>
</dbReference>
<evidence type="ECO:0000256" key="1">
    <source>
        <dbReference type="SAM" id="SignalP"/>
    </source>
</evidence>
<dbReference type="EMBL" id="JBHSEH010000018">
    <property type="protein sequence ID" value="MFC4427201.1"/>
    <property type="molecule type" value="Genomic_DNA"/>
</dbReference>